<evidence type="ECO:0008006" key="3">
    <source>
        <dbReference type="Google" id="ProtNLM"/>
    </source>
</evidence>
<organism evidence="1 2">
    <name type="scientific">Pyxicephalus adspersus</name>
    <name type="common">African bullfrog</name>
    <dbReference type="NCBI Taxonomy" id="30357"/>
    <lineage>
        <taxon>Eukaryota</taxon>
        <taxon>Metazoa</taxon>
        <taxon>Chordata</taxon>
        <taxon>Craniata</taxon>
        <taxon>Vertebrata</taxon>
        <taxon>Euteleostomi</taxon>
        <taxon>Amphibia</taxon>
        <taxon>Batrachia</taxon>
        <taxon>Anura</taxon>
        <taxon>Neobatrachia</taxon>
        <taxon>Ranoidea</taxon>
        <taxon>Pyxicephalidae</taxon>
        <taxon>Pyxicephalinae</taxon>
        <taxon>Pyxicephalus</taxon>
    </lineage>
</organism>
<comment type="caution">
    <text evidence="1">The sequence shown here is derived from an EMBL/GenBank/DDBJ whole genome shotgun (WGS) entry which is preliminary data.</text>
</comment>
<evidence type="ECO:0000313" key="1">
    <source>
        <dbReference type="EMBL" id="DBA22898.1"/>
    </source>
</evidence>
<reference evidence="1" key="1">
    <citation type="thesis" date="2020" institute="ProQuest LLC" country="789 East Eisenhower Parkway, Ann Arbor, MI, USA">
        <title>Comparative Genomics and Chromosome Evolution.</title>
        <authorList>
            <person name="Mudd A.B."/>
        </authorList>
    </citation>
    <scope>NUCLEOTIDE SEQUENCE</scope>
    <source>
        <strain evidence="1">1538</strain>
        <tissue evidence="1">Blood</tissue>
    </source>
</reference>
<proteinExistence type="predicted"/>
<gene>
    <name evidence="1" type="ORF">GDO54_013886</name>
</gene>
<protein>
    <recommendedName>
        <fullName evidence="3">Secreted protein</fullName>
    </recommendedName>
</protein>
<dbReference type="AlphaFoldDB" id="A0AAV3AL78"/>
<keyword evidence="2" id="KW-1185">Reference proteome</keyword>
<dbReference type="EMBL" id="DYDO01000006">
    <property type="protein sequence ID" value="DBA22898.1"/>
    <property type="molecule type" value="Genomic_DNA"/>
</dbReference>
<evidence type="ECO:0000313" key="2">
    <source>
        <dbReference type="Proteomes" id="UP001181693"/>
    </source>
</evidence>
<dbReference type="Proteomes" id="UP001181693">
    <property type="component" value="Unassembled WGS sequence"/>
</dbReference>
<sequence length="84" mass="9705">MNAYCYKYGQTAVILLQLLSSYFSHWPTEYTRKLGYISSWNTAFSLNCSVCCRDQFGNGRSFVALMFYDRSVSACMTSFNYVLL</sequence>
<name>A0AAV3AL78_PYXAD</name>
<accession>A0AAV3AL78</accession>